<sequence>MVKIATTWLCCCSGCHISLLDLHEELLNLLENVELVHCPVLMDVKEIPDEIDVALIEGGIRNEENLEIAKEMRKKAKIVIAFGTCATFGGVPGLGNLYSNDEILEKVYKTTLTTKNDNGIIPNEEVPPLTSRVKPLSEVIDVDYFIPGCPPNPEIIANIIKALLEGKEPELPKKNMCDECPRKKSDDGVAIETIKRKYEGNPDPEKCLLEQGYLCLGPATREGCGAACPSVGVPCSGCNGPTDAIVDQGAKMISALCSDFGIDKDREVDPTILPKSIKDKIGCFYKFTLPSALIPIRIKHSHD</sequence>
<dbReference type="InterPro" id="IPR006137">
    <property type="entry name" value="NADH_UbQ_OxRdtase-like_20kDa"/>
</dbReference>
<name>F6BE25_METIK</name>
<protein>
    <submittedName>
        <fullName evidence="3">Hydrogen dehydrogenase</fullName>
        <ecNumber evidence="3">1.12.1.2</ecNumber>
    </submittedName>
</protein>
<dbReference type="STRING" id="880724.Metig_1198"/>
<dbReference type="Proteomes" id="UP000009227">
    <property type="component" value="Chromosome"/>
</dbReference>
<dbReference type="GO" id="GO:0051536">
    <property type="term" value="F:iron-sulfur cluster binding"/>
    <property type="evidence" value="ECO:0007669"/>
    <property type="project" value="InterPro"/>
</dbReference>
<dbReference type="EC" id="1.12.1.2" evidence="3"/>
<dbReference type="RefSeq" id="WP_013799335.1">
    <property type="nucleotide sequence ID" value="NC_015562.1"/>
</dbReference>
<dbReference type="InterPro" id="IPR037024">
    <property type="entry name" value="NiFe_Hase_small_N_sf"/>
</dbReference>
<dbReference type="Pfam" id="PF01058">
    <property type="entry name" value="Oxidored_q6"/>
    <property type="match status" value="1"/>
</dbReference>
<dbReference type="OrthoDB" id="37913at2157"/>
<evidence type="ECO:0000259" key="2">
    <source>
        <dbReference type="Pfam" id="PF01058"/>
    </source>
</evidence>
<dbReference type="Gene3D" id="3.40.50.700">
    <property type="entry name" value="NADH:ubiquinone oxidoreductase-like, 20kDa subunit"/>
    <property type="match status" value="1"/>
</dbReference>
<evidence type="ECO:0000313" key="4">
    <source>
        <dbReference type="Proteomes" id="UP000009227"/>
    </source>
</evidence>
<dbReference type="EMBL" id="CP002737">
    <property type="protein sequence ID" value="AEF96736.1"/>
    <property type="molecule type" value="Genomic_DNA"/>
</dbReference>
<evidence type="ECO:0000256" key="1">
    <source>
        <dbReference type="ARBA" id="ARBA00023002"/>
    </source>
</evidence>
<dbReference type="InterPro" id="IPR051349">
    <property type="entry name" value="Hydrogenase_assoc-protein"/>
</dbReference>
<evidence type="ECO:0000313" key="3">
    <source>
        <dbReference type="EMBL" id="AEF96736.1"/>
    </source>
</evidence>
<proteinExistence type="predicted"/>
<accession>F6BE25</accession>
<reference evidence="3 4" key="1">
    <citation type="submission" date="2011-05" db="EMBL/GenBank/DDBJ databases">
        <title>Complete sequence of Methanotorris igneus Kol 5.</title>
        <authorList>
            <consortium name="US DOE Joint Genome Institute"/>
            <person name="Lucas S."/>
            <person name="Han J."/>
            <person name="Lapidus A."/>
            <person name="Cheng J.-F."/>
            <person name="Goodwin L."/>
            <person name="Pitluck S."/>
            <person name="Peters L."/>
            <person name="Mikhailova N."/>
            <person name="Chertkov O."/>
            <person name="Han C."/>
            <person name="Tapia R."/>
            <person name="Land M."/>
            <person name="Hauser L."/>
            <person name="Kyrpides N."/>
            <person name="Ivanova N."/>
            <person name="Pagani I."/>
            <person name="Sieprawska-Lupa M."/>
            <person name="Whitman W."/>
            <person name="Woyke T."/>
        </authorList>
    </citation>
    <scope>NUCLEOTIDE SEQUENCE [LARGE SCALE GENOMIC DNA]</scope>
    <source>
        <strain evidence="4">DSM 5666 / JCM 11834 / Kol 5</strain>
    </source>
</reference>
<gene>
    <name evidence="3" type="ordered locus">Metig_1198</name>
</gene>
<dbReference type="KEGG" id="mig:Metig_1198"/>
<dbReference type="GeneID" id="10644058"/>
<dbReference type="GO" id="GO:0047985">
    <property type="term" value="F:hydrogen dehydrogenase activity"/>
    <property type="evidence" value="ECO:0007669"/>
    <property type="project" value="UniProtKB-EC"/>
</dbReference>
<keyword evidence="4" id="KW-1185">Reference proteome</keyword>
<dbReference type="PANTHER" id="PTHR42845:SF2">
    <property type="entry name" value="F420-NON-REDUCING HYDROGENASE VHU SUBUNIT G"/>
    <property type="match status" value="1"/>
</dbReference>
<dbReference type="HOGENOM" id="CLU_053270_0_0_2"/>
<dbReference type="AlphaFoldDB" id="F6BE25"/>
<feature type="domain" description="NADH:ubiquinone oxidoreductase-like 20kDa subunit" evidence="2">
    <location>
        <begin position="12"/>
        <end position="163"/>
    </location>
</feature>
<organism evidence="4">
    <name type="scientific">Methanotorris igneus (strain DSM 5666 / JCM 11834 / Kol 5)</name>
    <dbReference type="NCBI Taxonomy" id="880724"/>
    <lineage>
        <taxon>Archaea</taxon>
        <taxon>Methanobacteriati</taxon>
        <taxon>Methanobacteriota</taxon>
        <taxon>Methanomada group</taxon>
        <taxon>Methanococci</taxon>
        <taxon>Methanococcales</taxon>
        <taxon>Methanocaldococcaceae</taxon>
        <taxon>Methanotorris</taxon>
    </lineage>
</organism>
<dbReference type="PANTHER" id="PTHR42845">
    <property type="entry name" value="COENZYME F420-REDUCING HYDROGENASE, GAMMA SUBUNIT"/>
    <property type="match status" value="1"/>
</dbReference>
<dbReference type="SUPFAM" id="SSF56770">
    <property type="entry name" value="HydA/Nqo6-like"/>
    <property type="match status" value="1"/>
</dbReference>
<keyword evidence="1 3" id="KW-0560">Oxidoreductase</keyword>